<keyword evidence="2" id="KW-0521">NADP</keyword>
<dbReference type="Pfam" id="PF05368">
    <property type="entry name" value="NmrA"/>
    <property type="match status" value="1"/>
</dbReference>
<dbReference type="InterPro" id="IPR008030">
    <property type="entry name" value="NmrA-like"/>
</dbReference>
<dbReference type="Gene3D" id="3.40.50.720">
    <property type="entry name" value="NAD(P)-binding Rossmann-like Domain"/>
    <property type="match status" value="1"/>
</dbReference>
<evidence type="ECO:0000259" key="3">
    <source>
        <dbReference type="Pfam" id="PF05368"/>
    </source>
</evidence>
<proteinExistence type="inferred from homology"/>
<keyword evidence="5" id="KW-1185">Reference proteome</keyword>
<dbReference type="RefSeq" id="XP_033391362.1">
    <property type="nucleotide sequence ID" value="XM_033541495.1"/>
</dbReference>
<dbReference type="Gene3D" id="3.90.25.10">
    <property type="entry name" value="UDP-galactose 4-epimerase, domain 1"/>
    <property type="match status" value="1"/>
</dbReference>
<comment type="similarity">
    <text evidence="1">Belongs to the NmrA-type oxidoreductase family.</text>
</comment>
<accession>A0A6A6AXH7</accession>
<dbReference type="SUPFAM" id="SSF51735">
    <property type="entry name" value="NAD(P)-binding Rossmann-fold domains"/>
    <property type="match status" value="1"/>
</dbReference>
<dbReference type="EMBL" id="ML995562">
    <property type="protein sequence ID" value="KAF2135644.1"/>
    <property type="molecule type" value="Genomic_DNA"/>
</dbReference>
<evidence type="ECO:0000256" key="2">
    <source>
        <dbReference type="ARBA" id="ARBA00022857"/>
    </source>
</evidence>
<dbReference type="PANTHER" id="PTHR42748">
    <property type="entry name" value="NITROGEN METABOLITE REPRESSION PROTEIN NMRA FAMILY MEMBER"/>
    <property type="match status" value="1"/>
</dbReference>
<name>A0A6A6AXH7_9PEZI</name>
<evidence type="ECO:0000256" key="1">
    <source>
        <dbReference type="ARBA" id="ARBA00006328"/>
    </source>
</evidence>
<gene>
    <name evidence="4" type="ORF">K452DRAFT_293063</name>
</gene>
<organism evidence="4 5">
    <name type="scientific">Aplosporella prunicola CBS 121167</name>
    <dbReference type="NCBI Taxonomy" id="1176127"/>
    <lineage>
        <taxon>Eukaryota</taxon>
        <taxon>Fungi</taxon>
        <taxon>Dikarya</taxon>
        <taxon>Ascomycota</taxon>
        <taxon>Pezizomycotina</taxon>
        <taxon>Dothideomycetes</taxon>
        <taxon>Dothideomycetes incertae sedis</taxon>
        <taxon>Botryosphaeriales</taxon>
        <taxon>Aplosporellaceae</taxon>
        <taxon>Aplosporella</taxon>
    </lineage>
</organism>
<dbReference type="InterPro" id="IPR051164">
    <property type="entry name" value="NmrA-like_oxidored"/>
</dbReference>
<dbReference type="GeneID" id="54298991"/>
<dbReference type="InterPro" id="IPR036291">
    <property type="entry name" value="NAD(P)-bd_dom_sf"/>
</dbReference>
<dbReference type="CDD" id="cd05251">
    <property type="entry name" value="NmrA_like_SDR_a"/>
    <property type="match status" value="1"/>
</dbReference>
<evidence type="ECO:0000313" key="4">
    <source>
        <dbReference type="EMBL" id="KAF2135644.1"/>
    </source>
</evidence>
<evidence type="ECO:0000313" key="5">
    <source>
        <dbReference type="Proteomes" id="UP000799438"/>
    </source>
</evidence>
<dbReference type="OrthoDB" id="419598at2759"/>
<sequence length="312" mass="33759">MSTTTTILVTGATGTQGRGTIRELLKLGHVAVRALVRDDTKPAAAELRESGVELAVGHFDDPTALSLALRGVDAVFINVSPLFNDLDAEARHGKNLVDAAVASGSVHTVVYSSVLLTGQHEKNPRWHHLANEGTRAYWLNKARVEQAVRSSSIRHRIILRPAHFMTNYVGSLGGMIFPELFSQGVLRAASTPTTPTMLISPDDIAKFAAAALTQPEVYNGQEIDLGVENLTNEEIAAALSRATGRQIQTQYIAPDKAEELAKTNPIISSQLFFNERSSGVDVAALRFKYGIPLQTFSEFLDAHKDDVKASFG</sequence>
<dbReference type="AlphaFoldDB" id="A0A6A6AXH7"/>
<feature type="domain" description="NmrA-like" evidence="3">
    <location>
        <begin position="4"/>
        <end position="277"/>
    </location>
</feature>
<protein>
    <recommendedName>
        <fullName evidence="3">NmrA-like domain-containing protein</fullName>
    </recommendedName>
</protein>
<dbReference type="PANTHER" id="PTHR42748:SF7">
    <property type="entry name" value="NMRA LIKE REDOX SENSOR 1-RELATED"/>
    <property type="match status" value="1"/>
</dbReference>
<dbReference type="Proteomes" id="UP000799438">
    <property type="component" value="Unassembled WGS sequence"/>
</dbReference>
<reference evidence="4" key="1">
    <citation type="journal article" date="2020" name="Stud. Mycol.">
        <title>101 Dothideomycetes genomes: a test case for predicting lifestyles and emergence of pathogens.</title>
        <authorList>
            <person name="Haridas S."/>
            <person name="Albert R."/>
            <person name="Binder M."/>
            <person name="Bloem J."/>
            <person name="Labutti K."/>
            <person name="Salamov A."/>
            <person name="Andreopoulos B."/>
            <person name="Baker S."/>
            <person name="Barry K."/>
            <person name="Bills G."/>
            <person name="Bluhm B."/>
            <person name="Cannon C."/>
            <person name="Castanera R."/>
            <person name="Culley D."/>
            <person name="Daum C."/>
            <person name="Ezra D."/>
            <person name="Gonzalez J."/>
            <person name="Henrissat B."/>
            <person name="Kuo A."/>
            <person name="Liang C."/>
            <person name="Lipzen A."/>
            <person name="Lutzoni F."/>
            <person name="Magnuson J."/>
            <person name="Mondo S."/>
            <person name="Nolan M."/>
            <person name="Ohm R."/>
            <person name="Pangilinan J."/>
            <person name="Park H.-J."/>
            <person name="Ramirez L."/>
            <person name="Alfaro M."/>
            <person name="Sun H."/>
            <person name="Tritt A."/>
            <person name="Yoshinaga Y."/>
            <person name="Zwiers L.-H."/>
            <person name="Turgeon B."/>
            <person name="Goodwin S."/>
            <person name="Spatafora J."/>
            <person name="Crous P."/>
            <person name="Grigoriev I."/>
        </authorList>
    </citation>
    <scope>NUCLEOTIDE SEQUENCE</scope>
    <source>
        <strain evidence="4">CBS 121167</strain>
    </source>
</reference>